<feature type="transmembrane region" description="Helical" evidence="9">
    <location>
        <begin position="38"/>
        <end position="57"/>
    </location>
</feature>
<keyword evidence="8 9" id="KW-0472">Membrane</keyword>
<keyword evidence="6 9" id="KW-1133">Transmembrane helix</keyword>
<evidence type="ECO:0000256" key="6">
    <source>
        <dbReference type="ARBA" id="ARBA00022989"/>
    </source>
</evidence>
<gene>
    <name evidence="10" type="ORF">SAMN05216200_101176</name>
</gene>
<keyword evidence="3" id="KW-0813">Transport</keyword>
<dbReference type="STRING" id="1189325.SAMN04488119_102342"/>
<dbReference type="GO" id="GO:0005886">
    <property type="term" value="C:plasma membrane"/>
    <property type="evidence" value="ECO:0007669"/>
    <property type="project" value="UniProtKB-SubCell"/>
</dbReference>
<feature type="transmembrane region" description="Helical" evidence="9">
    <location>
        <begin position="482"/>
        <end position="502"/>
    </location>
</feature>
<comment type="subcellular location">
    <subcellularLocation>
        <location evidence="1">Cell membrane</location>
        <topology evidence="1">Multi-pass membrane protein</topology>
    </subcellularLocation>
</comment>
<dbReference type="OrthoDB" id="7818483at2"/>
<feature type="transmembrane region" description="Helical" evidence="9">
    <location>
        <begin position="192"/>
        <end position="212"/>
    </location>
</feature>
<dbReference type="PANTHER" id="PTHR32024">
    <property type="entry name" value="TRK SYSTEM POTASSIUM UPTAKE PROTEIN TRKG-RELATED"/>
    <property type="match status" value="1"/>
</dbReference>
<keyword evidence="4" id="KW-1003">Cell membrane</keyword>
<dbReference type="Pfam" id="PF02386">
    <property type="entry name" value="TrkH"/>
    <property type="match status" value="1"/>
</dbReference>
<keyword evidence="7" id="KW-0406">Ion transport</keyword>
<feature type="transmembrane region" description="Helical" evidence="9">
    <location>
        <begin position="129"/>
        <end position="151"/>
    </location>
</feature>
<feature type="transmembrane region" description="Helical" evidence="9">
    <location>
        <begin position="282"/>
        <end position="300"/>
    </location>
</feature>
<organism evidence="10 11">
    <name type="scientific">Oceanicella actignis</name>
    <dbReference type="NCBI Taxonomy" id="1189325"/>
    <lineage>
        <taxon>Bacteria</taxon>
        <taxon>Pseudomonadati</taxon>
        <taxon>Pseudomonadota</taxon>
        <taxon>Alphaproteobacteria</taxon>
        <taxon>Rhodobacterales</taxon>
        <taxon>Paracoccaceae</taxon>
        <taxon>Oceanicella</taxon>
    </lineage>
</organism>
<feature type="transmembrane region" description="Helical" evidence="9">
    <location>
        <begin position="69"/>
        <end position="92"/>
    </location>
</feature>
<reference evidence="10 11" key="1">
    <citation type="submission" date="2016-12" db="EMBL/GenBank/DDBJ databases">
        <authorList>
            <person name="Song W.-J."/>
            <person name="Kurnit D.M."/>
        </authorList>
    </citation>
    <scope>NUCLEOTIDE SEQUENCE [LARGE SCALE GENOMIC DNA]</scope>
    <source>
        <strain evidence="10 11">CGMCC 1.10808</strain>
    </source>
</reference>
<dbReference type="InterPro" id="IPR003445">
    <property type="entry name" value="Cat_transpt"/>
</dbReference>
<accession>A0A1M7RUZ5</accession>
<dbReference type="RefSeq" id="WP_072745769.1">
    <property type="nucleotide sequence ID" value="NZ_FOHL01000002.1"/>
</dbReference>
<dbReference type="GO" id="GO:0008324">
    <property type="term" value="F:monoatomic cation transmembrane transporter activity"/>
    <property type="evidence" value="ECO:0007669"/>
    <property type="project" value="InterPro"/>
</dbReference>
<evidence type="ECO:0000256" key="5">
    <source>
        <dbReference type="ARBA" id="ARBA00022692"/>
    </source>
</evidence>
<evidence type="ECO:0000313" key="10">
    <source>
        <dbReference type="EMBL" id="SHN50095.1"/>
    </source>
</evidence>
<proteinExistence type="inferred from homology"/>
<evidence type="ECO:0000256" key="7">
    <source>
        <dbReference type="ARBA" id="ARBA00023065"/>
    </source>
</evidence>
<dbReference type="PANTHER" id="PTHR32024:SF2">
    <property type="entry name" value="TRK SYSTEM POTASSIUM UPTAKE PROTEIN TRKG-RELATED"/>
    <property type="match status" value="1"/>
</dbReference>
<evidence type="ECO:0000256" key="3">
    <source>
        <dbReference type="ARBA" id="ARBA00022448"/>
    </source>
</evidence>
<dbReference type="Proteomes" id="UP000184066">
    <property type="component" value="Unassembled WGS sequence"/>
</dbReference>
<evidence type="ECO:0000313" key="11">
    <source>
        <dbReference type="Proteomes" id="UP000184066"/>
    </source>
</evidence>
<evidence type="ECO:0000256" key="1">
    <source>
        <dbReference type="ARBA" id="ARBA00004651"/>
    </source>
</evidence>
<feature type="transmembrane region" description="Helical" evidence="9">
    <location>
        <begin position="420"/>
        <end position="440"/>
    </location>
</feature>
<dbReference type="GO" id="GO:0030001">
    <property type="term" value="P:metal ion transport"/>
    <property type="evidence" value="ECO:0007669"/>
    <property type="project" value="UniProtKB-ARBA"/>
</dbReference>
<comment type="similarity">
    <text evidence="2">Belongs to the TrkH potassium transport family.</text>
</comment>
<feature type="transmembrane region" description="Helical" evidence="9">
    <location>
        <begin position="358"/>
        <end position="380"/>
    </location>
</feature>
<keyword evidence="5 9" id="KW-0812">Transmembrane</keyword>
<feature type="transmembrane region" description="Helical" evidence="9">
    <location>
        <begin position="320"/>
        <end position="346"/>
    </location>
</feature>
<evidence type="ECO:0000256" key="8">
    <source>
        <dbReference type="ARBA" id="ARBA00023136"/>
    </source>
</evidence>
<sequence>MRVRGVPLLAMALAALGGLMLVPALFAAVEQDWRAARFFLYSAIFVGFFAAIWGAAAHDPRPERAGAQTELMAILGFFAWLPVFAAIPIWLLHPALGAEGAYFEAVSAMTTTGATLFDRPQESHRAVQLWRAMLGWAGGLATLTAAAAVLLPRGLTQAPGASQVMPESARAGRVVALVDSGGRTLRALRRIAPIYGALTAALALAFLASGAGDGLAAAAHAMGVVSTSGISPLDGGFAALDNRWAEAAALAGMILAASRLIYRRQIAREGWRAWTADPEMRLLALTAAICAGWLFVRHWIGALTLTEAAPELRDTIAGGFVALWGAAMTCISFLTTTGYVSADWAAARYWSGLDTPTLMLLGLAAMGGGVASTAGGLKLFRAYALFRHGSAELARMVHPHMIETARTPAGRLTRADVMNAWVYMALFLAAMATGTALLTLTEAPFALSLEATIAALSNTGPALVMVTGDPAAYKALAPEARLALCGAMILGRIEILAFVALLNPGALGGRGG</sequence>
<keyword evidence="11" id="KW-1185">Reference proteome</keyword>
<name>A0A1M7RUZ5_9RHOB</name>
<protein>
    <submittedName>
        <fullName evidence="10">Trk system potassium uptake protein TrkH</fullName>
    </submittedName>
</protein>
<dbReference type="EMBL" id="FRDL01000001">
    <property type="protein sequence ID" value="SHN50095.1"/>
    <property type="molecule type" value="Genomic_DNA"/>
</dbReference>
<evidence type="ECO:0000256" key="2">
    <source>
        <dbReference type="ARBA" id="ARBA00009137"/>
    </source>
</evidence>
<evidence type="ECO:0000256" key="9">
    <source>
        <dbReference type="SAM" id="Phobius"/>
    </source>
</evidence>
<dbReference type="AlphaFoldDB" id="A0A1M7RUZ5"/>
<evidence type="ECO:0000256" key="4">
    <source>
        <dbReference type="ARBA" id="ARBA00022475"/>
    </source>
</evidence>